<keyword evidence="4 5" id="KW-0472">Membrane</keyword>
<feature type="transmembrane region" description="Helical" evidence="5">
    <location>
        <begin position="40"/>
        <end position="58"/>
    </location>
</feature>
<evidence type="ECO:0000256" key="5">
    <source>
        <dbReference type="SAM" id="Phobius"/>
    </source>
</evidence>
<dbReference type="InterPro" id="IPR007829">
    <property type="entry name" value="TM2"/>
</dbReference>
<organism evidence="7 8">
    <name type="scientific">Keguizhuia sedimenti</name>
    <dbReference type="NCBI Taxonomy" id="3064264"/>
    <lineage>
        <taxon>Bacteria</taxon>
        <taxon>Pseudomonadati</taxon>
        <taxon>Pseudomonadota</taxon>
        <taxon>Betaproteobacteria</taxon>
        <taxon>Burkholderiales</taxon>
        <taxon>Oxalobacteraceae</taxon>
        <taxon>Keguizhuia</taxon>
    </lineage>
</organism>
<evidence type="ECO:0000313" key="8">
    <source>
        <dbReference type="Proteomes" id="UP001225596"/>
    </source>
</evidence>
<gene>
    <name evidence="7" type="ORF">Q8A64_14730</name>
</gene>
<sequence>MNQSLTMQAHKNKTLASLLAFLLGGLGLHRFYLYGKSDKWAWLHLASLPASGLVVSAFPDLPLFFGLMPLILSVLIAFLETLVIGLTPDEKWDAKHNPASGHTSQSAWPLAVLLVLTVGVGATGLIAVIARSFDLLFTGGAFG</sequence>
<dbReference type="Pfam" id="PF05154">
    <property type="entry name" value="TM2"/>
    <property type="match status" value="1"/>
</dbReference>
<proteinExistence type="predicted"/>
<evidence type="ECO:0000259" key="6">
    <source>
        <dbReference type="Pfam" id="PF05154"/>
    </source>
</evidence>
<reference evidence="7 8" key="1">
    <citation type="submission" date="2023-08" db="EMBL/GenBank/DDBJ databases">
        <title>Oxalobacteraceae gen .nov., isolated from river sludge outside the plant.</title>
        <authorList>
            <person name="Zhao S.Y."/>
        </authorList>
    </citation>
    <scope>NUCLEOTIDE SEQUENCE [LARGE SCALE GENOMIC DNA]</scope>
    <source>
        <strain evidence="7 8">R-40</strain>
    </source>
</reference>
<dbReference type="RefSeq" id="WP_338437604.1">
    <property type="nucleotide sequence ID" value="NZ_JAUYVH010000011.1"/>
</dbReference>
<evidence type="ECO:0000256" key="2">
    <source>
        <dbReference type="ARBA" id="ARBA00022692"/>
    </source>
</evidence>
<keyword evidence="3 5" id="KW-1133">Transmembrane helix</keyword>
<evidence type="ECO:0000256" key="3">
    <source>
        <dbReference type="ARBA" id="ARBA00022989"/>
    </source>
</evidence>
<keyword evidence="2 5" id="KW-0812">Transmembrane</keyword>
<feature type="transmembrane region" description="Helical" evidence="5">
    <location>
        <begin position="65"/>
        <end position="87"/>
    </location>
</feature>
<feature type="domain" description="TM2" evidence="6">
    <location>
        <begin position="10"/>
        <end position="48"/>
    </location>
</feature>
<feature type="transmembrane region" description="Helical" evidence="5">
    <location>
        <begin position="107"/>
        <end position="130"/>
    </location>
</feature>
<evidence type="ECO:0000256" key="1">
    <source>
        <dbReference type="ARBA" id="ARBA00004141"/>
    </source>
</evidence>
<evidence type="ECO:0000313" key="7">
    <source>
        <dbReference type="EMBL" id="MDQ9171666.1"/>
    </source>
</evidence>
<protein>
    <submittedName>
        <fullName evidence="7">NINE protein</fullName>
    </submittedName>
</protein>
<dbReference type="EMBL" id="JAUYVH010000011">
    <property type="protein sequence ID" value="MDQ9171666.1"/>
    <property type="molecule type" value="Genomic_DNA"/>
</dbReference>
<comment type="caution">
    <text evidence="7">The sequence shown here is derived from an EMBL/GenBank/DDBJ whole genome shotgun (WGS) entry which is preliminary data.</text>
</comment>
<dbReference type="Proteomes" id="UP001225596">
    <property type="component" value="Unassembled WGS sequence"/>
</dbReference>
<name>A0ABU1BUJ3_9BURK</name>
<evidence type="ECO:0000256" key="4">
    <source>
        <dbReference type="ARBA" id="ARBA00023136"/>
    </source>
</evidence>
<accession>A0ABU1BUJ3</accession>
<keyword evidence="8" id="KW-1185">Reference proteome</keyword>
<comment type="subcellular location">
    <subcellularLocation>
        <location evidence="1">Membrane</location>
        <topology evidence="1">Multi-pass membrane protein</topology>
    </subcellularLocation>
</comment>